<evidence type="ECO:0000313" key="4">
    <source>
        <dbReference type="Proteomes" id="UP000239895"/>
    </source>
</evidence>
<sequence>MTLEKMLDRWDVVGRLTFVMAMCFCAEMFWVVVQMFVALAMGDNFGSLGLLATAFRWLSWVPASIYAAAIFLSIRLPRVRRDTSWSADGHLRIPPIGRGMLLFFGVLLFFSTGAHAGSLLPEDSPPPTAGYVVTVMLCLNGILLTRIVLGTFRLLPRSWRVAPASAPAPGDGIEVPEQRLAPPRTTREPPAP</sequence>
<organism evidence="3 4">
    <name type="scientific">Isoptericola halotolerans</name>
    <dbReference type="NCBI Taxonomy" id="300560"/>
    <lineage>
        <taxon>Bacteria</taxon>
        <taxon>Bacillati</taxon>
        <taxon>Actinomycetota</taxon>
        <taxon>Actinomycetes</taxon>
        <taxon>Micrococcales</taxon>
        <taxon>Promicromonosporaceae</taxon>
        <taxon>Isoptericola</taxon>
    </lineage>
</organism>
<comment type="caution">
    <text evidence="3">The sequence shown here is derived from an EMBL/GenBank/DDBJ whole genome shotgun (WGS) entry which is preliminary data.</text>
</comment>
<dbReference type="RefSeq" id="WP_125206468.1">
    <property type="nucleotide sequence ID" value="NZ_PVTX01000002.1"/>
</dbReference>
<gene>
    <name evidence="3" type="ORF">BCL65_10240</name>
</gene>
<dbReference type="EMBL" id="PVTX01000002">
    <property type="protein sequence ID" value="PRZ08498.1"/>
    <property type="molecule type" value="Genomic_DNA"/>
</dbReference>
<feature type="region of interest" description="Disordered" evidence="1">
    <location>
        <begin position="164"/>
        <end position="192"/>
    </location>
</feature>
<protein>
    <submittedName>
        <fullName evidence="3">Uncharacterized protein</fullName>
    </submittedName>
</protein>
<keyword evidence="2" id="KW-0812">Transmembrane</keyword>
<feature type="transmembrane region" description="Helical" evidence="2">
    <location>
        <begin position="96"/>
        <end position="116"/>
    </location>
</feature>
<evidence type="ECO:0000313" key="3">
    <source>
        <dbReference type="EMBL" id="PRZ08498.1"/>
    </source>
</evidence>
<feature type="transmembrane region" description="Helical" evidence="2">
    <location>
        <begin position="57"/>
        <end position="76"/>
    </location>
</feature>
<keyword evidence="4" id="KW-1185">Reference proteome</keyword>
<name>A0ABX5EHB7_9MICO</name>
<evidence type="ECO:0000256" key="1">
    <source>
        <dbReference type="SAM" id="MobiDB-lite"/>
    </source>
</evidence>
<feature type="transmembrane region" description="Helical" evidence="2">
    <location>
        <begin position="12"/>
        <end position="37"/>
    </location>
</feature>
<evidence type="ECO:0000256" key="2">
    <source>
        <dbReference type="SAM" id="Phobius"/>
    </source>
</evidence>
<feature type="transmembrane region" description="Helical" evidence="2">
    <location>
        <begin position="128"/>
        <end position="149"/>
    </location>
</feature>
<reference evidence="3 4" key="1">
    <citation type="submission" date="2018-03" db="EMBL/GenBank/DDBJ databases">
        <title>Comparative analysis of microorganisms from saline springs in Andes Mountain Range, Colombia.</title>
        <authorList>
            <person name="Rubin E."/>
        </authorList>
    </citation>
    <scope>NUCLEOTIDE SEQUENCE [LARGE SCALE GENOMIC DNA]</scope>
    <source>
        <strain evidence="3 4">CG 23</strain>
    </source>
</reference>
<proteinExistence type="predicted"/>
<accession>A0ABX5EHB7</accession>
<keyword evidence="2" id="KW-1133">Transmembrane helix</keyword>
<dbReference type="Proteomes" id="UP000239895">
    <property type="component" value="Unassembled WGS sequence"/>
</dbReference>
<keyword evidence="2" id="KW-0472">Membrane</keyword>